<dbReference type="AlphaFoldDB" id="A0A6A5XLQ3"/>
<feature type="compositionally biased region" description="Polar residues" evidence="4">
    <location>
        <begin position="115"/>
        <end position="128"/>
    </location>
</feature>
<dbReference type="GO" id="GO:0000981">
    <property type="term" value="F:DNA-binding transcription factor activity, RNA polymerase II-specific"/>
    <property type="evidence" value="ECO:0007669"/>
    <property type="project" value="InterPro"/>
</dbReference>
<dbReference type="Pfam" id="PF00172">
    <property type="entry name" value="Zn_clus"/>
    <property type="match status" value="1"/>
</dbReference>
<evidence type="ECO:0000256" key="1">
    <source>
        <dbReference type="ARBA" id="ARBA00004123"/>
    </source>
</evidence>
<dbReference type="InterPro" id="IPR001138">
    <property type="entry name" value="Zn2Cys6_DnaBD"/>
</dbReference>
<dbReference type="PANTHER" id="PTHR31001:SF50">
    <property type="entry name" value="ZN(II)2CYS6 TRANSCRIPTION FACTOR (EUROFUNG)"/>
    <property type="match status" value="1"/>
</dbReference>
<feature type="region of interest" description="Disordered" evidence="4">
    <location>
        <begin position="805"/>
        <end position="874"/>
    </location>
</feature>
<dbReference type="CDD" id="cd00067">
    <property type="entry name" value="GAL4"/>
    <property type="match status" value="1"/>
</dbReference>
<proteinExistence type="predicted"/>
<dbReference type="SMART" id="SM00906">
    <property type="entry name" value="Fungal_trans"/>
    <property type="match status" value="1"/>
</dbReference>
<accession>A0A6A5XLQ3</accession>
<feature type="region of interest" description="Disordered" evidence="4">
    <location>
        <begin position="100"/>
        <end position="134"/>
    </location>
</feature>
<organism evidence="6 7">
    <name type="scientific">Aaosphaeria arxii CBS 175.79</name>
    <dbReference type="NCBI Taxonomy" id="1450172"/>
    <lineage>
        <taxon>Eukaryota</taxon>
        <taxon>Fungi</taxon>
        <taxon>Dikarya</taxon>
        <taxon>Ascomycota</taxon>
        <taxon>Pezizomycotina</taxon>
        <taxon>Dothideomycetes</taxon>
        <taxon>Pleosporomycetidae</taxon>
        <taxon>Pleosporales</taxon>
        <taxon>Pleosporales incertae sedis</taxon>
        <taxon>Aaosphaeria</taxon>
    </lineage>
</organism>
<evidence type="ECO:0000256" key="4">
    <source>
        <dbReference type="SAM" id="MobiDB-lite"/>
    </source>
</evidence>
<dbReference type="SMART" id="SM00066">
    <property type="entry name" value="GAL4"/>
    <property type="match status" value="1"/>
</dbReference>
<dbReference type="PANTHER" id="PTHR31001">
    <property type="entry name" value="UNCHARACTERIZED TRANSCRIPTIONAL REGULATORY PROTEIN"/>
    <property type="match status" value="1"/>
</dbReference>
<evidence type="ECO:0000313" key="6">
    <source>
        <dbReference type="EMBL" id="KAF2013883.1"/>
    </source>
</evidence>
<dbReference type="PROSITE" id="PS00463">
    <property type="entry name" value="ZN2_CY6_FUNGAL_1"/>
    <property type="match status" value="1"/>
</dbReference>
<dbReference type="InterPro" id="IPR050613">
    <property type="entry name" value="Sec_Metabolite_Reg"/>
</dbReference>
<dbReference type="GO" id="GO:0005634">
    <property type="term" value="C:nucleus"/>
    <property type="evidence" value="ECO:0007669"/>
    <property type="project" value="UniProtKB-SubCell"/>
</dbReference>
<evidence type="ECO:0000256" key="2">
    <source>
        <dbReference type="ARBA" id="ARBA00022723"/>
    </source>
</evidence>
<evidence type="ECO:0000259" key="5">
    <source>
        <dbReference type="PROSITE" id="PS50048"/>
    </source>
</evidence>
<feature type="compositionally biased region" description="Polar residues" evidence="4">
    <location>
        <begin position="706"/>
        <end position="724"/>
    </location>
</feature>
<dbReference type="EMBL" id="ML978071">
    <property type="protein sequence ID" value="KAF2013883.1"/>
    <property type="molecule type" value="Genomic_DNA"/>
</dbReference>
<feature type="compositionally biased region" description="Basic and acidic residues" evidence="4">
    <location>
        <begin position="101"/>
        <end position="114"/>
    </location>
</feature>
<feature type="compositionally biased region" description="Polar residues" evidence="4">
    <location>
        <begin position="666"/>
        <end position="677"/>
    </location>
</feature>
<keyword evidence="7" id="KW-1185">Reference proteome</keyword>
<dbReference type="GeneID" id="54279759"/>
<dbReference type="GO" id="GO:0008270">
    <property type="term" value="F:zinc ion binding"/>
    <property type="evidence" value="ECO:0007669"/>
    <property type="project" value="InterPro"/>
</dbReference>
<feature type="region of interest" description="Disordered" evidence="4">
    <location>
        <begin position="666"/>
        <end position="731"/>
    </location>
</feature>
<protein>
    <recommendedName>
        <fullName evidence="5">Zn(2)-C6 fungal-type domain-containing protein</fullName>
    </recommendedName>
</protein>
<dbReference type="CDD" id="cd12148">
    <property type="entry name" value="fungal_TF_MHR"/>
    <property type="match status" value="1"/>
</dbReference>
<feature type="compositionally biased region" description="Low complexity" evidence="4">
    <location>
        <begin position="825"/>
        <end position="837"/>
    </location>
</feature>
<feature type="compositionally biased region" description="Polar residues" evidence="4">
    <location>
        <begin position="21"/>
        <end position="33"/>
    </location>
</feature>
<gene>
    <name evidence="6" type="ORF">BU24DRAFT_249261</name>
</gene>
<dbReference type="PROSITE" id="PS50048">
    <property type="entry name" value="ZN2_CY6_FUNGAL_2"/>
    <property type="match status" value="1"/>
</dbReference>
<dbReference type="OrthoDB" id="3989227at2759"/>
<dbReference type="Proteomes" id="UP000799778">
    <property type="component" value="Unassembled WGS sequence"/>
</dbReference>
<dbReference type="GO" id="GO:0003677">
    <property type="term" value="F:DNA binding"/>
    <property type="evidence" value="ECO:0007669"/>
    <property type="project" value="InterPro"/>
</dbReference>
<dbReference type="Gene3D" id="4.10.240.10">
    <property type="entry name" value="Zn(2)-C6 fungal-type DNA-binding domain"/>
    <property type="match status" value="1"/>
</dbReference>
<feature type="region of interest" description="Disordered" evidence="4">
    <location>
        <begin position="1"/>
        <end position="33"/>
    </location>
</feature>
<dbReference type="InterPro" id="IPR036864">
    <property type="entry name" value="Zn2-C6_fun-type_DNA-bd_sf"/>
</dbReference>
<dbReference type="SUPFAM" id="SSF57701">
    <property type="entry name" value="Zn2/Cys6 DNA-binding domain"/>
    <property type="match status" value="1"/>
</dbReference>
<keyword evidence="2" id="KW-0479">Metal-binding</keyword>
<evidence type="ECO:0000313" key="7">
    <source>
        <dbReference type="Proteomes" id="UP000799778"/>
    </source>
</evidence>
<dbReference type="RefSeq" id="XP_033382222.1">
    <property type="nucleotide sequence ID" value="XM_033522362.1"/>
</dbReference>
<feature type="domain" description="Zn(2)-C6 fungal-type" evidence="5">
    <location>
        <begin position="36"/>
        <end position="65"/>
    </location>
</feature>
<comment type="subcellular location">
    <subcellularLocation>
        <location evidence="1">Nucleus</location>
    </subcellularLocation>
</comment>
<reference evidence="6" key="1">
    <citation type="journal article" date="2020" name="Stud. Mycol.">
        <title>101 Dothideomycetes genomes: a test case for predicting lifestyles and emergence of pathogens.</title>
        <authorList>
            <person name="Haridas S."/>
            <person name="Albert R."/>
            <person name="Binder M."/>
            <person name="Bloem J."/>
            <person name="Labutti K."/>
            <person name="Salamov A."/>
            <person name="Andreopoulos B."/>
            <person name="Baker S."/>
            <person name="Barry K."/>
            <person name="Bills G."/>
            <person name="Bluhm B."/>
            <person name="Cannon C."/>
            <person name="Castanera R."/>
            <person name="Culley D."/>
            <person name="Daum C."/>
            <person name="Ezra D."/>
            <person name="Gonzalez J."/>
            <person name="Henrissat B."/>
            <person name="Kuo A."/>
            <person name="Liang C."/>
            <person name="Lipzen A."/>
            <person name="Lutzoni F."/>
            <person name="Magnuson J."/>
            <person name="Mondo S."/>
            <person name="Nolan M."/>
            <person name="Ohm R."/>
            <person name="Pangilinan J."/>
            <person name="Park H.-J."/>
            <person name="Ramirez L."/>
            <person name="Alfaro M."/>
            <person name="Sun H."/>
            <person name="Tritt A."/>
            <person name="Yoshinaga Y."/>
            <person name="Zwiers L.-H."/>
            <person name="Turgeon B."/>
            <person name="Goodwin S."/>
            <person name="Spatafora J."/>
            <person name="Crous P."/>
            <person name="Grigoriev I."/>
        </authorList>
    </citation>
    <scope>NUCLEOTIDE SEQUENCE</scope>
    <source>
        <strain evidence="6">CBS 175.79</strain>
    </source>
</reference>
<name>A0A6A5XLQ3_9PLEO</name>
<evidence type="ECO:0000256" key="3">
    <source>
        <dbReference type="ARBA" id="ARBA00023242"/>
    </source>
</evidence>
<dbReference type="InterPro" id="IPR007219">
    <property type="entry name" value="XnlR_reg_dom"/>
</dbReference>
<dbReference type="Pfam" id="PF04082">
    <property type="entry name" value="Fungal_trans"/>
    <property type="match status" value="1"/>
</dbReference>
<keyword evidence="3" id="KW-0539">Nucleus</keyword>
<dbReference type="GO" id="GO:0006351">
    <property type="term" value="P:DNA-templated transcription"/>
    <property type="evidence" value="ECO:0007669"/>
    <property type="project" value="InterPro"/>
</dbReference>
<sequence>MTEEKVLHSAGNPNHDRVQKPNGSISGASTGLNPRSCVTCRRRKVKCDKKQPCSNCARAKIECVFPGPGRAPRKSRKPQDGELMERLRRLEGVVQSLNAQVEEHEQEAAEREKQTSSSDCPYTSNKAGSPSVAVDNSVEGLESRFGRLVVDQGRSRYINNSFWASLNNEVEDLKSILIVNSDDEDNNEQDSPDTNSSSQHQGFVFGYSSNSVDMYPLHPKPELAREFWEIYKENVDPLVKVLHIPSFEPVLFDAFTHLDKLPKGLETLLFAIYYGAVTSILPQECQERWGETRDVLLSRYRFGLEQALARANFLYCDEMVILQAFVVFLILLRRNDDARKIWTLTGLAVRIAQTLGIHRDGSHFSLKPFEIEMRRRLWWQVCILDARASEDHGCDPTIVEAQFDTKMPLNVNDTDLDPNMQKFPEERIGFTDMTFCLIRFEVANIFRRILYIPPGPNRCNEFFVNLTIPEKEKWISDCHQRLEDKYLKNCDMSIPLFWVTATISRLVMSKMWLIVYHPHQRRDGGASLPQETKDKLFITSLENIEYSILLETEARTMKWGWLFRTYVQWHAIAFLLSELCVRTKGEAVERAWRALEATAGRWWFPLGDSSSFRKGEQGCLWKPLRKLLAKARAARERELALERASLVLKGGGVAYRDVPALLEQTPETASLDQPSSENIDKMLRPSAPRLGEMPDANPPSWAGSPVSPTMQSPIDGLNDSNPATNGRAPHQDNIFSQLDYGLDHVIRDVMDGLNYDDNGMFASSAIDIQEMNKYRPSLQQVNQRQPHQQQLTQSPAQLLHQSLPASTTTSPQMPHLNGTGLSGFPQVQPQQQQAPGPSIFDFNDSPQFGGSGGGMSNSSGPTSDSPVLENASGGMDWAGWDDLVRDYGMDGVQGQMTANGAGHLGMVNWF</sequence>